<feature type="compositionally biased region" description="Basic and acidic residues" evidence="1">
    <location>
        <begin position="62"/>
        <end position="75"/>
    </location>
</feature>
<reference evidence="2" key="1">
    <citation type="submission" date="2023-03" db="UniProtKB">
        <authorList>
            <consortium name="EnsemblPlants"/>
        </authorList>
    </citation>
    <scope>IDENTIFICATION</scope>
</reference>
<dbReference type="AlphaFoldDB" id="A0A9I9CQM4"/>
<sequence length="85" mass="10015">MPNSTKPEDIHRTNKLKISFRLASRFLRLTAGKRSRGQRNRKQQFTIIYSESMAKSTRQLKNSRETHQRPMERPSSRNPATEQES</sequence>
<organism evidence="2">
    <name type="scientific">Cucumis melo</name>
    <name type="common">Muskmelon</name>
    <dbReference type="NCBI Taxonomy" id="3656"/>
    <lineage>
        <taxon>Eukaryota</taxon>
        <taxon>Viridiplantae</taxon>
        <taxon>Streptophyta</taxon>
        <taxon>Embryophyta</taxon>
        <taxon>Tracheophyta</taxon>
        <taxon>Spermatophyta</taxon>
        <taxon>Magnoliopsida</taxon>
        <taxon>eudicotyledons</taxon>
        <taxon>Gunneridae</taxon>
        <taxon>Pentapetalae</taxon>
        <taxon>rosids</taxon>
        <taxon>fabids</taxon>
        <taxon>Cucurbitales</taxon>
        <taxon>Cucurbitaceae</taxon>
        <taxon>Benincaseae</taxon>
        <taxon>Cucumis</taxon>
    </lineage>
</organism>
<feature type="region of interest" description="Disordered" evidence="1">
    <location>
        <begin position="51"/>
        <end position="85"/>
    </location>
</feature>
<feature type="compositionally biased region" description="Polar residues" evidence="1">
    <location>
        <begin position="51"/>
        <end position="60"/>
    </location>
</feature>
<evidence type="ECO:0000313" key="2">
    <source>
        <dbReference type="EnsemblPlants" id="MELO3C007089.2.1"/>
    </source>
</evidence>
<dbReference type="EnsemblPlants" id="MELO3C007089.2.1">
    <property type="protein sequence ID" value="MELO3C007089.2.1"/>
    <property type="gene ID" value="MELO3C007089.2"/>
</dbReference>
<feature type="compositionally biased region" description="Polar residues" evidence="1">
    <location>
        <begin position="76"/>
        <end position="85"/>
    </location>
</feature>
<protein>
    <submittedName>
        <fullName evidence="2">Uncharacterized protein</fullName>
    </submittedName>
</protein>
<proteinExistence type="predicted"/>
<dbReference type="Gramene" id="MELO3C007089.2.1">
    <property type="protein sequence ID" value="MELO3C007089.2.1"/>
    <property type="gene ID" value="MELO3C007089.2"/>
</dbReference>
<evidence type="ECO:0000256" key="1">
    <source>
        <dbReference type="SAM" id="MobiDB-lite"/>
    </source>
</evidence>
<accession>A0A9I9CQM4</accession>
<name>A0A9I9CQM4_CUCME</name>